<gene>
    <name evidence="4" type="ORF">ACFFV7_19700</name>
</gene>
<feature type="transmembrane region" description="Helical" evidence="2">
    <location>
        <begin position="560"/>
        <end position="580"/>
    </location>
</feature>
<dbReference type="RefSeq" id="WP_189653483.1">
    <property type="nucleotide sequence ID" value="NZ_BMRC01000042.1"/>
</dbReference>
<feature type="region of interest" description="Disordered" evidence="1">
    <location>
        <begin position="48"/>
        <end position="68"/>
    </location>
</feature>
<feature type="transmembrane region" description="Helical" evidence="2">
    <location>
        <begin position="672"/>
        <end position="691"/>
    </location>
</feature>
<feature type="transmembrane region" description="Helical" evidence="2">
    <location>
        <begin position="497"/>
        <end position="517"/>
    </location>
</feature>
<feature type="region of interest" description="Disordered" evidence="1">
    <location>
        <begin position="1544"/>
        <end position="1577"/>
    </location>
</feature>
<dbReference type="SUPFAM" id="SSF52540">
    <property type="entry name" value="P-loop containing nucleoside triphosphate hydrolases"/>
    <property type="match status" value="1"/>
</dbReference>
<dbReference type="Proteomes" id="UP001589647">
    <property type="component" value="Unassembled WGS sequence"/>
</dbReference>
<evidence type="ECO:0000256" key="1">
    <source>
        <dbReference type="SAM" id="MobiDB-lite"/>
    </source>
</evidence>
<feature type="transmembrane region" description="Helical" evidence="2">
    <location>
        <begin position="1081"/>
        <end position="1099"/>
    </location>
</feature>
<comment type="caution">
    <text evidence="4">The sequence shown here is derived from an EMBL/GenBank/DDBJ whole genome shotgun (WGS) entry which is preliminary data.</text>
</comment>
<name>A0ABV5IFW9_9ACTN</name>
<feature type="transmembrane region" description="Helical" evidence="2">
    <location>
        <begin position="586"/>
        <end position="608"/>
    </location>
</feature>
<feature type="transmembrane region" description="Helical" evidence="2">
    <location>
        <begin position="1309"/>
        <end position="1334"/>
    </location>
</feature>
<keyword evidence="2" id="KW-0812">Transmembrane</keyword>
<proteinExistence type="predicted"/>
<feature type="transmembrane region" description="Helical" evidence="2">
    <location>
        <begin position="1246"/>
        <end position="1263"/>
    </location>
</feature>
<evidence type="ECO:0000313" key="4">
    <source>
        <dbReference type="EMBL" id="MFB9203424.1"/>
    </source>
</evidence>
<feature type="domain" description="AAA+ ATPase" evidence="3">
    <location>
        <begin position="123"/>
        <end position="316"/>
    </location>
</feature>
<evidence type="ECO:0000259" key="3">
    <source>
        <dbReference type="SMART" id="SM00382"/>
    </source>
</evidence>
<keyword evidence="2" id="KW-1133">Transmembrane helix</keyword>
<evidence type="ECO:0000313" key="5">
    <source>
        <dbReference type="Proteomes" id="UP001589647"/>
    </source>
</evidence>
<organism evidence="4 5">
    <name type="scientific">Nonomuraea spiralis</name>
    <dbReference type="NCBI Taxonomy" id="46182"/>
    <lineage>
        <taxon>Bacteria</taxon>
        <taxon>Bacillati</taxon>
        <taxon>Actinomycetota</taxon>
        <taxon>Actinomycetes</taxon>
        <taxon>Streptosporangiales</taxon>
        <taxon>Streptosporangiaceae</taxon>
        <taxon>Nonomuraea</taxon>
    </lineage>
</organism>
<keyword evidence="2" id="KW-0472">Membrane</keyword>
<feature type="transmembrane region" description="Helical" evidence="2">
    <location>
        <begin position="1120"/>
        <end position="1141"/>
    </location>
</feature>
<feature type="transmembrane region" description="Helical" evidence="2">
    <location>
        <begin position="1216"/>
        <end position="1234"/>
    </location>
</feature>
<dbReference type="InterPro" id="IPR027417">
    <property type="entry name" value="P-loop_NTPase"/>
</dbReference>
<protein>
    <submittedName>
        <fullName evidence="4">NACHT domain-containing protein</fullName>
    </submittedName>
</protein>
<dbReference type="InterPro" id="IPR003593">
    <property type="entry name" value="AAA+_ATPase"/>
</dbReference>
<feature type="transmembrane region" description="Helical" evidence="2">
    <location>
        <begin position="1057"/>
        <end position="1075"/>
    </location>
</feature>
<evidence type="ECO:0000256" key="2">
    <source>
        <dbReference type="SAM" id="Phobius"/>
    </source>
</evidence>
<feature type="transmembrane region" description="Helical" evidence="2">
    <location>
        <begin position="642"/>
        <end position="660"/>
    </location>
</feature>
<feature type="transmembrane region" description="Helical" evidence="2">
    <location>
        <begin position="529"/>
        <end position="548"/>
    </location>
</feature>
<feature type="transmembrane region" description="Helical" evidence="2">
    <location>
        <begin position="1283"/>
        <end position="1302"/>
    </location>
</feature>
<sequence>MSALLTNFATAGPPPEPFASSPWLTYVALAAVTVISATLAVRMLASGEAPSAQDGGPPASKARSRALGDVRREASERLEIGLPPLRLRFREAPELVLAPVEDAGHRTLRPRPEAEIVSVFDDLRGSMLLVGAPGAGKTTELHRLALALAERAEAEPEDREPVPIVLSLASRSGLRGEVSPRRRLTGVPWLRRWSGWSKVWPFRRRERDTRQRPAGPPALTVEDLKEWIARAARARYKIPAGVTKRWLADGALVLLLDGLDEIPPGEREVMVRLVNELHAGDAAPPVVLTCRSGEYESLDARLRLEGAVRIEALTIEEVRAYADAGDERFEALRALLRQDSDLDALVTTPLWLQIAADASTGGSASGLPRRVLPGELLALYEQTMITSRPSPRMPPGRARRSLRRLAAVDGEDDLRTVYRWIDPSPEARTLALLHGLPWAGAAWAAAGLALPLASRLGFTVAGMAYLVAIFVLVGAAREVFARLPFVTGSPSTGTRHLIAVHAVGAALGVTSGGLLWLGTWALTELARPLPGPVHWLLLLSALVTASGWETVTAPTPAGRVVTGVILAGLLTACFLLPALPVFYVEIYAALLVAFLAAVVLAAAVVLLVPPATAGAEGDDGPARAVDAFPEAVTSRSVLQNAVSKRIGVLAAAAGAAVVLVTDEGDFDGGAGLWSIAVLALAVFWLVPIAMIEPRSPVRAVHHLIMRVALPLGGWLPWRLMPVLRFGAERDLLVGALGQYRFRHPLIKEHFAGALDRRAAGDAAGYPADHALLAARVRDLLAGQDRLGMVVMQQAADGRPAEPIPVADLPGRLQAETLLVGPPDSGGRIVLAELATALLGPADGTPPGAAAVLGGLPVLVDVRSWRPPPEWRRGESADHPLVAWLATRIATGHRIPRDMAARWLRAGRPTLLIDGLGTLPERRVKPLLALLAELCERYGLRYAALSPTAVKGPQAFTILPLPGPVRAAYLTPELLRIAAGDTGVWDLLIRPGWLLPIARGAGRHPARYGFLAGFVAQGLARRPGDDPVRMMRSLSLAARATFLSTAVSPVSADLVRRLCLPVVYVAAVITGLGLPLAHRYGWTAAAVWTPLAMLAAWLTAASQLRPRSRCAIATAGRWRRIVYGLCGVPPGVALGLMVAPLAHVLGLAIPALTRYVTGQSDVLAPILNIFRTAFAALGWTATEISAWTGPDLRVLVMLLFWVMVQDFADLFHGRLDFGARLVVQLLVLGAVFLLFDGMSPARLTGTFWLGAAFGASMVVPVLWLRLAEGEETGSPDRPRVNRSVLAALLVIPLLAAAVERGLLPGVPGDLLLLLLGVPVGGAVALLLTTPIFLVWDMVVRALPGVLRFRSDRFLAGLRAEGLDPNHPLVHAFVRRIDPDEGLPPPYGHDAAVRAELIASVRAGLPEVPADPGLIRRFDAAAGTHALSDTRYDRRQALYVLAAELLRRAEAEPTAPVPVVLPAPRAFPRTGPARRRVTSWVAGELAREHGMDVETAIRWLGEKRLALLIDLGPWTPTRLRRHLRLVTECVTALDLPYALSAEPARRRRRDRRTWPGDICHAGSARPSGGGEAVTCREPS</sequence>
<keyword evidence="5" id="KW-1185">Reference proteome</keyword>
<accession>A0ABV5IFW9</accession>
<feature type="transmembrane region" description="Helical" evidence="2">
    <location>
        <begin position="456"/>
        <end position="476"/>
    </location>
</feature>
<dbReference type="SMART" id="SM00382">
    <property type="entry name" value="AAA"/>
    <property type="match status" value="1"/>
</dbReference>
<reference evidence="4 5" key="1">
    <citation type="submission" date="2024-09" db="EMBL/GenBank/DDBJ databases">
        <authorList>
            <person name="Sun Q."/>
            <person name="Mori K."/>
        </authorList>
    </citation>
    <scope>NUCLEOTIDE SEQUENCE [LARGE SCALE GENOMIC DNA]</scope>
    <source>
        <strain evidence="4 5">CCM 3426</strain>
    </source>
</reference>
<dbReference type="EMBL" id="JBHMEI010000014">
    <property type="protein sequence ID" value="MFB9203424.1"/>
    <property type="molecule type" value="Genomic_DNA"/>
</dbReference>
<dbReference type="Gene3D" id="3.40.50.300">
    <property type="entry name" value="P-loop containing nucleotide triphosphate hydrolases"/>
    <property type="match status" value="1"/>
</dbReference>